<evidence type="ECO:0000313" key="5">
    <source>
        <dbReference type="EMBL" id="MBN8195526.1"/>
    </source>
</evidence>
<dbReference type="InterPro" id="IPR036390">
    <property type="entry name" value="WH_DNA-bd_sf"/>
</dbReference>
<dbReference type="PANTHER" id="PTHR42756:SF1">
    <property type="entry name" value="TRANSCRIPTIONAL REPRESSOR OF EMRAB OPERON"/>
    <property type="match status" value="1"/>
</dbReference>
<feature type="domain" description="HTH marR-type" evidence="4">
    <location>
        <begin position="26"/>
        <end position="161"/>
    </location>
</feature>
<reference evidence="5" key="1">
    <citation type="submission" date="2020-12" db="EMBL/GenBank/DDBJ databases">
        <title>Oil enriched cultivation method for isolating marine PHA-producing bacteria.</title>
        <authorList>
            <person name="Zheng W."/>
            <person name="Yu S."/>
            <person name="Huang Y."/>
        </authorList>
    </citation>
    <scope>NUCLEOTIDE SEQUENCE</scope>
    <source>
        <strain evidence="5">SY-2-3</strain>
    </source>
</reference>
<evidence type="ECO:0000259" key="4">
    <source>
        <dbReference type="PROSITE" id="PS50995"/>
    </source>
</evidence>
<dbReference type="InterPro" id="IPR000835">
    <property type="entry name" value="HTH_MarR-typ"/>
</dbReference>
<dbReference type="PRINTS" id="PR00598">
    <property type="entry name" value="HTHMARR"/>
</dbReference>
<dbReference type="GO" id="GO:0003700">
    <property type="term" value="F:DNA-binding transcription factor activity"/>
    <property type="evidence" value="ECO:0007669"/>
    <property type="project" value="InterPro"/>
</dbReference>
<dbReference type="AlphaFoldDB" id="A0A8I1M5H9"/>
<evidence type="ECO:0000256" key="3">
    <source>
        <dbReference type="ARBA" id="ARBA00023163"/>
    </source>
</evidence>
<dbReference type="RefSeq" id="WP_206926634.1">
    <property type="nucleotide sequence ID" value="NZ_JAEKJW010000001.1"/>
</dbReference>
<evidence type="ECO:0000256" key="1">
    <source>
        <dbReference type="ARBA" id="ARBA00023015"/>
    </source>
</evidence>
<dbReference type="Pfam" id="PF12802">
    <property type="entry name" value="MarR_2"/>
    <property type="match status" value="1"/>
</dbReference>
<dbReference type="InterPro" id="IPR023187">
    <property type="entry name" value="Tscrpt_reg_MarR-type_CS"/>
</dbReference>
<gene>
    <name evidence="5" type="ORF">JF547_03260</name>
</gene>
<keyword evidence="1" id="KW-0805">Transcription regulation</keyword>
<dbReference type="Proteomes" id="UP000664405">
    <property type="component" value="Unassembled WGS sequence"/>
</dbReference>
<dbReference type="GO" id="GO:0003677">
    <property type="term" value="F:DNA binding"/>
    <property type="evidence" value="ECO:0007669"/>
    <property type="project" value="UniProtKB-KW"/>
</dbReference>
<evidence type="ECO:0000313" key="6">
    <source>
        <dbReference type="Proteomes" id="UP000664405"/>
    </source>
</evidence>
<dbReference type="SMART" id="SM00347">
    <property type="entry name" value="HTH_MARR"/>
    <property type="match status" value="1"/>
</dbReference>
<dbReference type="PROSITE" id="PS50995">
    <property type="entry name" value="HTH_MARR_2"/>
    <property type="match status" value="1"/>
</dbReference>
<name>A0A8I1M5H9_9PROT</name>
<accession>A0A8I1M5H9</accession>
<proteinExistence type="predicted"/>
<dbReference type="Gene3D" id="1.10.10.10">
    <property type="entry name" value="Winged helix-like DNA-binding domain superfamily/Winged helix DNA-binding domain"/>
    <property type="match status" value="1"/>
</dbReference>
<keyword evidence="2" id="KW-0238">DNA-binding</keyword>
<protein>
    <submittedName>
        <fullName evidence="5">MarR family transcriptional regulator</fullName>
    </submittedName>
</protein>
<keyword evidence="3" id="KW-0804">Transcription</keyword>
<dbReference type="PANTHER" id="PTHR42756">
    <property type="entry name" value="TRANSCRIPTIONAL REGULATOR, MARR"/>
    <property type="match status" value="1"/>
</dbReference>
<comment type="caution">
    <text evidence="5">The sequence shown here is derived from an EMBL/GenBank/DDBJ whole genome shotgun (WGS) entry which is preliminary data.</text>
</comment>
<sequence>MENSTDKIDRILAQWRRERPDLDVAQMGVIGRVGRLRAILMAEMDRVFKQHDLNGASFDVLATLRRSGPPYALSPSQLIEWTMVTSGTMTNRLDKLEEAGLITRQRNPEDGRGFVVALTPHGFELIDAAVTDHVANQHRLLDGLNTDELDQLDGLLRKWLGAVSAQTGSDK</sequence>
<dbReference type="EMBL" id="JAEKJW010000001">
    <property type="protein sequence ID" value="MBN8195526.1"/>
    <property type="molecule type" value="Genomic_DNA"/>
</dbReference>
<evidence type="ECO:0000256" key="2">
    <source>
        <dbReference type="ARBA" id="ARBA00023125"/>
    </source>
</evidence>
<dbReference type="SUPFAM" id="SSF46785">
    <property type="entry name" value="Winged helix' DNA-binding domain"/>
    <property type="match status" value="1"/>
</dbReference>
<organism evidence="5 6">
    <name type="scientific">Thalassospira povalilytica</name>
    <dbReference type="NCBI Taxonomy" id="732237"/>
    <lineage>
        <taxon>Bacteria</taxon>
        <taxon>Pseudomonadati</taxon>
        <taxon>Pseudomonadota</taxon>
        <taxon>Alphaproteobacteria</taxon>
        <taxon>Rhodospirillales</taxon>
        <taxon>Thalassospiraceae</taxon>
        <taxon>Thalassospira</taxon>
    </lineage>
</organism>
<dbReference type="PROSITE" id="PS01117">
    <property type="entry name" value="HTH_MARR_1"/>
    <property type="match status" value="1"/>
</dbReference>
<dbReference type="InterPro" id="IPR036388">
    <property type="entry name" value="WH-like_DNA-bd_sf"/>
</dbReference>